<dbReference type="Pfam" id="PF16344">
    <property type="entry name" value="FecR_C"/>
    <property type="match status" value="1"/>
</dbReference>
<dbReference type="Pfam" id="PF04773">
    <property type="entry name" value="FecR"/>
    <property type="match status" value="1"/>
</dbReference>
<sequence>MDRKAEIQALLDKYRQNRCTPRELRLLGELLQTSSFRDEITQVLGKSLLDGIPSSFLEQPEVQESLHRVFSRVMPDETTSIPLRKSGRRWKLPAIAAAAVILLSAGMFWYFPLYDQTHPDRQSAMSWGDAQAGGNRAVLTLADGRTIDLRADQNGIAVGKEVKYLDGSGIVADVDGTAGANTDLGSGLMTLSTPKGGTYRVVLSDGTEVWLNTGSTLTYPRQFGQEERTVMLDGEAFFSVSRQARIPFSVVTSEQVVNVLGTQFNISAYQEDTYSSTTLVEGAVEVLNRTSGKAIRLDPGAQSIITDDRITVTAVDLDAVIGWKKGVFLFNDTELRDAMKQITRWYDIAVEYEGYVPPTHFFGEIGRDKTLEQVLRIFKQGKVEFRFDEKRNKLIVYHR</sequence>
<proteinExistence type="predicted"/>
<organism evidence="4 5">
    <name type="scientific">Parapedobacter indicus</name>
    <dbReference type="NCBI Taxonomy" id="1477437"/>
    <lineage>
        <taxon>Bacteria</taxon>
        <taxon>Pseudomonadati</taxon>
        <taxon>Bacteroidota</taxon>
        <taxon>Sphingobacteriia</taxon>
        <taxon>Sphingobacteriales</taxon>
        <taxon>Sphingobacteriaceae</taxon>
        <taxon>Parapedobacter</taxon>
    </lineage>
</organism>
<evidence type="ECO:0000259" key="2">
    <source>
        <dbReference type="Pfam" id="PF04773"/>
    </source>
</evidence>
<dbReference type="Proteomes" id="UP000198670">
    <property type="component" value="Unassembled WGS sequence"/>
</dbReference>
<dbReference type="PANTHER" id="PTHR30273:SF2">
    <property type="entry name" value="PROTEIN FECR"/>
    <property type="match status" value="1"/>
</dbReference>
<dbReference type="STRING" id="1477437.SAMN05444682_1028"/>
<dbReference type="AlphaFoldDB" id="A0A1I3ETV2"/>
<dbReference type="EMBL" id="FOQO01000002">
    <property type="protein sequence ID" value="SFI02386.1"/>
    <property type="molecule type" value="Genomic_DNA"/>
</dbReference>
<keyword evidence="5" id="KW-1185">Reference proteome</keyword>
<dbReference type="PANTHER" id="PTHR30273">
    <property type="entry name" value="PERIPLASMIC SIGNAL SENSOR AND SIGMA FACTOR ACTIVATOR FECR-RELATED"/>
    <property type="match status" value="1"/>
</dbReference>
<evidence type="ECO:0000256" key="1">
    <source>
        <dbReference type="SAM" id="Phobius"/>
    </source>
</evidence>
<keyword evidence="1" id="KW-0472">Membrane</keyword>
<dbReference type="InterPro" id="IPR006860">
    <property type="entry name" value="FecR"/>
</dbReference>
<dbReference type="GO" id="GO:0016989">
    <property type="term" value="F:sigma factor antagonist activity"/>
    <property type="evidence" value="ECO:0007669"/>
    <property type="project" value="TreeGrafter"/>
</dbReference>
<dbReference type="RefSeq" id="WP_090624491.1">
    <property type="nucleotide sequence ID" value="NZ_FOQO01000002.1"/>
</dbReference>
<dbReference type="OrthoDB" id="1099963at2"/>
<feature type="transmembrane region" description="Helical" evidence="1">
    <location>
        <begin position="92"/>
        <end position="111"/>
    </location>
</feature>
<accession>A0A1I3ETV2</accession>
<dbReference type="Gene3D" id="2.60.120.1440">
    <property type="match status" value="1"/>
</dbReference>
<evidence type="ECO:0000313" key="4">
    <source>
        <dbReference type="EMBL" id="SFI02386.1"/>
    </source>
</evidence>
<name>A0A1I3ETV2_9SPHI</name>
<dbReference type="InterPro" id="IPR012373">
    <property type="entry name" value="Ferrdict_sens_TM"/>
</dbReference>
<feature type="domain" description="FecR protein" evidence="2">
    <location>
        <begin position="190"/>
        <end position="285"/>
    </location>
</feature>
<evidence type="ECO:0000313" key="5">
    <source>
        <dbReference type="Proteomes" id="UP000198670"/>
    </source>
</evidence>
<keyword evidence="1" id="KW-0812">Transmembrane</keyword>
<dbReference type="InterPro" id="IPR032508">
    <property type="entry name" value="FecR_C"/>
</dbReference>
<evidence type="ECO:0000259" key="3">
    <source>
        <dbReference type="Pfam" id="PF16344"/>
    </source>
</evidence>
<protein>
    <submittedName>
        <fullName evidence="4">FecR family protein</fullName>
    </submittedName>
</protein>
<feature type="domain" description="Protein FecR C-terminal" evidence="3">
    <location>
        <begin position="328"/>
        <end position="395"/>
    </location>
</feature>
<dbReference type="Gene3D" id="3.55.50.30">
    <property type="match status" value="1"/>
</dbReference>
<reference evidence="4 5" key="1">
    <citation type="submission" date="2016-10" db="EMBL/GenBank/DDBJ databases">
        <authorList>
            <person name="de Groot N.N."/>
        </authorList>
    </citation>
    <scope>NUCLEOTIDE SEQUENCE [LARGE SCALE GENOMIC DNA]</scope>
    <source>
        <strain evidence="4 5">RK1</strain>
    </source>
</reference>
<gene>
    <name evidence="4" type="ORF">SAMN05444682_1028</name>
</gene>
<keyword evidence="1" id="KW-1133">Transmembrane helix</keyword>